<gene>
    <name evidence="6" type="ORF">GR328_14450</name>
</gene>
<accession>A0A7X3MSX8</accession>
<reference evidence="6 7" key="1">
    <citation type="submission" date="2019-12" db="EMBL/GenBank/DDBJ databases">
        <authorList>
            <person name="Yuan C.-G."/>
        </authorList>
    </citation>
    <scope>NUCLEOTIDE SEQUENCE [LARGE SCALE GENOMIC DNA]</scope>
    <source>
        <strain evidence="6 7">KCTC 23863</strain>
    </source>
</reference>
<protein>
    <submittedName>
        <fullName evidence="6">GntR family transcriptional regulator</fullName>
    </submittedName>
</protein>
<dbReference type="RefSeq" id="WP_160885225.1">
    <property type="nucleotide sequence ID" value="NZ_WURB01000009.1"/>
</dbReference>
<keyword evidence="2" id="KW-0238">DNA-binding</keyword>
<keyword evidence="1" id="KW-0805">Transcription regulation</keyword>
<dbReference type="InterPro" id="IPR036390">
    <property type="entry name" value="WH_DNA-bd_sf"/>
</dbReference>
<dbReference type="Gene3D" id="1.10.10.10">
    <property type="entry name" value="Winged helix-like DNA-binding domain superfamily/Winged helix DNA-binding domain"/>
    <property type="match status" value="1"/>
</dbReference>
<evidence type="ECO:0000313" key="7">
    <source>
        <dbReference type="Proteomes" id="UP000436483"/>
    </source>
</evidence>
<name>A0A7X3MSX8_9HYPH</name>
<feature type="compositionally biased region" description="Polar residues" evidence="4">
    <location>
        <begin position="58"/>
        <end position="71"/>
    </location>
</feature>
<feature type="region of interest" description="Disordered" evidence="4">
    <location>
        <begin position="1"/>
        <end position="24"/>
    </location>
</feature>
<proteinExistence type="predicted"/>
<reference evidence="6 7" key="2">
    <citation type="submission" date="2020-01" db="EMBL/GenBank/DDBJ databases">
        <title>Microvirga sp. nov., an arsenate reduction bacterium isolated from Tibet hotspring sediments.</title>
        <authorList>
            <person name="Xian W.-D."/>
            <person name="Li W.-J."/>
        </authorList>
    </citation>
    <scope>NUCLEOTIDE SEQUENCE [LARGE SCALE GENOMIC DNA]</scope>
    <source>
        <strain evidence="6 7">KCTC 23863</strain>
    </source>
</reference>
<dbReference type="PROSITE" id="PS50949">
    <property type="entry name" value="HTH_GNTR"/>
    <property type="match status" value="1"/>
</dbReference>
<dbReference type="Proteomes" id="UP000436483">
    <property type="component" value="Unassembled WGS sequence"/>
</dbReference>
<dbReference type="EMBL" id="WURB01000009">
    <property type="protein sequence ID" value="MXQ12638.1"/>
    <property type="molecule type" value="Genomic_DNA"/>
</dbReference>
<evidence type="ECO:0000256" key="4">
    <source>
        <dbReference type="SAM" id="MobiDB-lite"/>
    </source>
</evidence>
<comment type="caution">
    <text evidence="6">The sequence shown here is derived from an EMBL/GenBank/DDBJ whole genome shotgun (WGS) entry which is preliminary data.</text>
</comment>
<dbReference type="InterPro" id="IPR036388">
    <property type="entry name" value="WH-like_DNA-bd_sf"/>
</dbReference>
<evidence type="ECO:0000256" key="3">
    <source>
        <dbReference type="ARBA" id="ARBA00023163"/>
    </source>
</evidence>
<dbReference type="Pfam" id="PF00392">
    <property type="entry name" value="GntR"/>
    <property type="match status" value="1"/>
</dbReference>
<dbReference type="GO" id="GO:0003677">
    <property type="term" value="F:DNA binding"/>
    <property type="evidence" value="ECO:0007669"/>
    <property type="project" value="UniProtKB-KW"/>
</dbReference>
<evidence type="ECO:0000256" key="2">
    <source>
        <dbReference type="ARBA" id="ARBA00023125"/>
    </source>
</evidence>
<keyword evidence="7" id="KW-1185">Reference proteome</keyword>
<evidence type="ECO:0000259" key="5">
    <source>
        <dbReference type="PROSITE" id="PS50949"/>
    </source>
</evidence>
<dbReference type="OrthoDB" id="9804020at2"/>
<dbReference type="InterPro" id="IPR000524">
    <property type="entry name" value="Tscrpt_reg_HTH_GntR"/>
</dbReference>
<feature type="region of interest" description="Disordered" evidence="4">
    <location>
        <begin position="37"/>
        <end position="71"/>
    </location>
</feature>
<evidence type="ECO:0000313" key="6">
    <source>
        <dbReference type="EMBL" id="MXQ12638.1"/>
    </source>
</evidence>
<dbReference type="AlphaFoldDB" id="A0A7X3MSX8"/>
<sequence length="71" mass="7606">MQSGRLKPGHRLPSQRQLANEPGVHLTTVPHALNEVRGMGPTEATTGRRSYVRGKTFGQDNTALPGSPVST</sequence>
<feature type="domain" description="HTH gntR-type" evidence="5">
    <location>
        <begin position="1"/>
        <end position="55"/>
    </location>
</feature>
<evidence type="ECO:0000256" key="1">
    <source>
        <dbReference type="ARBA" id="ARBA00023015"/>
    </source>
</evidence>
<dbReference type="SUPFAM" id="SSF46785">
    <property type="entry name" value="Winged helix' DNA-binding domain"/>
    <property type="match status" value="1"/>
</dbReference>
<dbReference type="GO" id="GO:0003700">
    <property type="term" value="F:DNA-binding transcription factor activity"/>
    <property type="evidence" value="ECO:0007669"/>
    <property type="project" value="InterPro"/>
</dbReference>
<keyword evidence="3" id="KW-0804">Transcription</keyword>
<organism evidence="6 7">
    <name type="scientific">Microvirga makkahensis</name>
    <dbReference type="NCBI Taxonomy" id="1128670"/>
    <lineage>
        <taxon>Bacteria</taxon>
        <taxon>Pseudomonadati</taxon>
        <taxon>Pseudomonadota</taxon>
        <taxon>Alphaproteobacteria</taxon>
        <taxon>Hyphomicrobiales</taxon>
        <taxon>Methylobacteriaceae</taxon>
        <taxon>Microvirga</taxon>
    </lineage>
</organism>